<dbReference type="RefSeq" id="WP_145327639.1">
    <property type="nucleotide sequence ID" value="NZ_VLKR01000006.1"/>
</dbReference>
<name>A0A562MQX9_9SPHI</name>
<gene>
    <name evidence="1" type="ORF">IQ31_01603</name>
</gene>
<dbReference type="Proteomes" id="UP000315908">
    <property type="component" value="Unassembled WGS sequence"/>
</dbReference>
<dbReference type="AlphaFoldDB" id="A0A562MQX9"/>
<reference evidence="1 2" key="1">
    <citation type="journal article" date="2015" name="Stand. Genomic Sci.">
        <title>Genomic Encyclopedia of Bacterial and Archaeal Type Strains, Phase III: the genomes of soil and plant-associated and newly described type strains.</title>
        <authorList>
            <person name="Whitman W.B."/>
            <person name="Woyke T."/>
            <person name="Klenk H.P."/>
            <person name="Zhou Y."/>
            <person name="Lilburn T.G."/>
            <person name="Beck B.J."/>
            <person name="De Vos P."/>
            <person name="Vandamme P."/>
            <person name="Eisen J.A."/>
            <person name="Garrity G."/>
            <person name="Hugenholtz P."/>
            <person name="Kyrpides N.C."/>
        </authorList>
    </citation>
    <scope>NUCLEOTIDE SEQUENCE [LARGE SCALE GENOMIC DNA]</scope>
    <source>
        <strain evidence="1 2">CGMCC 1.6855</strain>
    </source>
</reference>
<accession>A0A562MQX9</accession>
<dbReference type="OrthoDB" id="798290at2"/>
<dbReference type="EMBL" id="VLKR01000006">
    <property type="protein sequence ID" value="TWI22198.1"/>
    <property type="molecule type" value="Genomic_DNA"/>
</dbReference>
<evidence type="ECO:0000313" key="1">
    <source>
        <dbReference type="EMBL" id="TWI22198.1"/>
    </source>
</evidence>
<comment type="caution">
    <text evidence="1">The sequence shown here is derived from an EMBL/GenBank/DDBJ whole genome shotgun (WGS) entry which is preliminary data.</text>
</comment>
<evidence type="ECO:0000313" key="2">
    <source>
        <dbReference type="Proteomes" id="UP000315908"/>
    </source>
</evidence>
<proteinExistence type="predicted"/>
<protein>
    <submittedName>
        <fullName evidence="1">Uncharacterized protein</fullName>
    </submittedName>
</protein>
<sequence length="137" mass="15190">MAFNSREYEWADITVIAGGRDLLGIRGVKYTRKIEREAVYAKGRKAKAIQSGNESVEGELVLLQSTYNELLDSSGGDILSLSIDTEVTYGNPSRGDALRTDRLIGIRFTEEAVEFKQGDKFAEITVPFLALDIQKNV</sequence>
<organism evidence="1 2">
    <name type="scientific">Sphingobacterium siyangense</name>
    <dbReference type="NCBI Taxonomy" id="459529"/>
    <lineage>
        <taxon>Bacteria</taxon>
        <taxon>Pseudomonadati</taxon>
        <taxon>Bacteroidota</taxon>
        <taxon>Sphingobacteriia</taxon>
        <taxon>Sphingobacteriales</taxon>
        <taxon>Sphingobacteriaceae</taxon>
        <taxon>Sphingobacterium</taxon>
    </lineage>
</organism>